<dbReference type="PANTHER" id="PTHR10353:SF122">
    <property type="entry name" value="6-PHOSPHO-BETA-GLUCOSIDASE ASCB-RELATED"/>
    <property type="match status" value="1"/>
</dbReference>
<evidence type="ECO:0000313" key="4">
    <source>
        <dbReference type="Proteomes" id="UP000050964"/>
    </source>
</evidence>
<comment type="caution">
    <text evidence="3">The sequence shown here is derived from an EMBL/GenBank/DDBJ whole genome shotgun (WGS) entry which is preliminary data.</text>
</comment>
<protein>
    <submittedName>
        <fullName evidence="3">Beta-glucosidase 6-phospho-beta-glucosidase beta-galactosidase</fullName>
    </submittedName>
</protein>
<sequence>METPINITLKYGGWPNKKVIPMFEKFGQTLLDWFGDRVKYWIVVNQINMVQVEPFLSVGVCADQYENTEAALYQAVHNQMVAAAWVKEYVKSKNNPNLHIGTMVADGTVYPASSKPDDVILAMCQNRMQYLFTDVQFRGSYPKYAQNYFAENNVKLDITDEEMVSIKANPMDFLGISYYYSQMVDSTKNTYRPADVTPNPNLKTNPWGWAIDPQGLYNTLSQYADRYQKPLIIAENGFGMYDKLESDKKVHDAYRSDYLSQHIEQIGRAIHDGAKVIAYCAWSPIDIVSCSSQQRSKRYGFVYVDLDDEGNGSGKRYKKDSYYWYQNVIKTNGAEI</sequence>
<dbReference type="InterPro" id="IPR017853">
    <property type="entry name" value="GH"/>
</dbReference>
<evidence type="ECO:0000313" key="3">
    <source>
        <dbReference type="EMBL" id="KRK41811.1"/>
    </source>
</evidence>
<dbReference type="GO" id="GO:0008422">
    <property type="term" value="F:beta-glucosidase activity"/>
    <property type="evidence" value="ECO:0007669"/>
    <property type="project" value="TreeGrafter"/>
</dbReference>
<evidence type="ECO:0000256" key="2">
    <source>
        <dbReference type="RuleBase" id="RU003690"/>
    </source>
</evidence>
<dbReference type="GO" id="GO:0005829">
    <property type="term" value="C:cytosol"/>
    <property type="evidence" value="ECO:0007669"/>
    <property type="project" value="TreeGrafter"/>
</dbReference>
<dbReference type="PANTHER" id="PTHR10353">
    <property type="entry name" value="GLYCOSYL HYDROLASE"/>
    <property type="match status" value="1"/>
</dbReference>
<dbReference type="SUPFAM" id="SSF51445">
    <property type="entry name" value="(Trans)glycosidases"/>
    <property type="match status" value="1"/>
</dbReference>
<dbReference type="AlphaFoldDB" id="A0A837RHL1"/>
<dbReference type="Pfam" id="PF00232">
    <property type="entry name" value="Glyco_hydro_1"/>
    <property type="match status" value="1"/>
</dbReference>
<dbReference type="EMBL" id="AZDB01000030">
    <property type="protein sequence ID" value="KRK41811.1"/>
    <property type="molecule type" value="Genomic_DNA"/>
</dbReference>
<organism evidence="3 4">
    <name type="scientific">Companilactobacillus crustorum JCM 15951</name>
    <dbReference type="NCBI Taxonomy" id="1423737"/>
    <lineage>
        <taxon>Bacteria</taxon>
        <taxon>Bacillati</taxon>
        <taxon>Bacillota</taxon>
        <taxon>Bacilli</taxon>
        <taxon>Lactobacillales</taxon>
        <taxon>Lactobacillaceae</taxon>
        <taxon>Companilactobacillus</taxon>
    </lineage>
</organism>
<keyword evidence="1" id="KW-0378">Hydrolase</keyword>
<dbReference type="Proteomes" id="UP000050964">
    <property type="component" value="Unassembled WGS sequence"/>
</dbReference>
<keyword evidence="1" id="KW-0326">Glycosidase</keyword>
<proteinExistence type="inferred from homology"/>
<dbReference type="InterPro" id="IPR001360">
    <property type="entry name" value="Glyco_hydro_1"/>
</dbReference>
<dbReference type="GO" id="GO:0016052">
    <property type="term" value="P:carbohydrate catabolic process"/>
    <property type="evidence" value="ECO:0007669"/>
    <property type="project" value="TreeGrafter"/>
</dbReference>
<reference evidence="3 4" key="1">
    <citation type="journal article" date="2015" name="Genome Announc.">
        <title>Expanding the biotechnology potential of lactobacilli through comparative genomics of 213 strains and associated genera.</title>
        <authorList>
            <person name="Sun Z."/>
            <person name="Harris H.M."/>
            <person name="McCann A."/>
            <person name="Guo C."/>
            <person name="Argimon S."/>
            <person name="Zhang W."/>
            <person name="Yang X."/>
            <person name="Jeffery I.B."/>
            <person name="Cooney J.C."/>
            <person name="Kagawa T.F."/>
            <person name="Liu W."/>
            <person name="Song Y."/>
            <person name="Salvetti E."/>
            <person name="Wrobel A."/>
            <person name="Rasinkangas P."/>
            <person name="Parkhill J."/>
            <person name="Rea M.C."/>
            <person name="O'Sullivan O."/>
            <person name="Ritari J."/>
            <person name="Douillard F.P."/>
            <person name="Paul Ross R."/>
            <person name="Yang R."/>
            <person name="Briner A.E."/>
            <person name="Felis G.E."/>
            <person name="de Vos W.M."/>
            <person name="Barrangou R."/>
            <person name="Klaenhammer T.R."/>
            <person name="Caufield P.W."/>
            <person name="Cui Y."/>
            <person name="Zhang H."/>
            <person name="O'Toole P.W."/>
        </authorList>
    </citation>
    <scope>NUCLEOTIDE SEQUENCE [LARGE SCALE GENOMIC DNA]</scope>
    <source>
        <strain evidence="3 4">JCM 15951</strain>
    </source>
</reference>
<evidence type="ECO:0000256" key="1">
    <source>
        <dbReference type="ARBA" id="ARBA00023295"/>
    </source>
</evidence>
<accession>A0A837RHL1</accession>
<gene>
    <name evidence="3" type="ORF">FD26_GL001160</name>
</gene>
<name>A0A837RHL1_9LACO</name>
<dbReference type="PRINTS" id="PR00131">
    <property type="entry name" value="GLHYDRLASE1"/>
</dbReference>
<comment type="similarity">
    <text evidence="2">Belongs to the glycosyl hydrolase 1 family.</text>
</comment>
<dbReference type="Gene3D" id="3.20.20.80">
    <property type="entry name" value="Glycosidases"/>
    <property type="match status" value="1"/>
</dbReference>